<accession>A0ACC3ZFH3</accession>
<comment type="caution">
    <text evidence="1">The sequence shown here is derived from an EMBL/GenBank/DDBJ whole genome shotgun (WGS) entry which is preliminary data.</text>
</comment>
<organism evidence="1 2">
    <name type="scientific">Colletotrichum truncatum</name>
    <name type="common">Anthracnose fungus</name>
    <name type="synonym">Colletotrichum capsici</name>
    <dbReference type="NCBI Taxonomy" id="5467"/>
    <lineage>
        <taxon>Eukaryota</taxon>
        <taxon>Fungi</taxon>
        <taxon>Dikarya</taxon>
        <taxon>Ascomycota</taxon>
        <taxon>Pezizomycotina</taxon>
        <taxon>Sordariomycetes</taxon>
        <taxon>Hypocreomycetidae</taxon>
        <taxon>Glomerellales</taxon>
        <taxon>Glomerellaceae</taxon>
        <taxon>Colletotrichum</taxon>
        <taxon>Colletotrichum truncatum species complex</taxon>
    </lineage>
</organism>
<dbReference type="Proteomes" id="UP000805649">
    <property type="component" value="Unassembled WGS sequence"/>
</dbReference>
<gene>
    <name evidence="1" type="ORF">CTRU02_200761</name>
</gene>
<evidence type="ECO:0000313" key="1">
    <source>
        <dbReference type="EMBL" id="KAL0942875.1"/>
    </source>
</evidence>
<protein>
    <submittedName>
        <fullName evidence="1">Uncharacterized protein</fullName>
    </submittedName>
</protein>
<name>A0ACC3ZFH3_COLTU</name>
<keyword evidence="2" id="KW-1185">Reference proteome</keyword>
<reference evidence="1 2" key="1">
    <citation type="journal article" date="2020" name="Phytopathology">
        <title>Genome Sequence Resources of Colletotrichum truncatum, C. plurivorum, C. musicola, and C. sojae: Four Species Pathogenic to Soybean (Glycine max).</title>
        <authorList>
            <person name="Rogerio F."/>
            <person name="Boufleur T.R."/>
            <person name="Ciampi-Guillardi M."/>
            <person name="Sukno S.A."/>
            <person name="Thon M.R."/>
            <person name="Massola Junior N.S."/>
            <person name="Baroncelli R."/>
        </authorList>
    </citation>
    <scope>NUCLEOTIDE SEQUENCE [LARGE SCALE GENOMIC DNA]</scope>
    <source>
        <strain evidence="1 2">CMES1059</strain>
    </source>
</reference>
<evidence type="ECO:0000313" key="2">
    <source>
        <dbReference type="Proteomes" id="UP000805649"/>
    </source>
</evidence>
<sequence>MRFFNFVAISSLFATSLAAPATQGEVSIVKARDVPAVELNVVEARTAQIVCGKLQTSLIDVRKHTSAINATVTGVCRSCVAQQKANIIKSVKGEVTLIVGVIHSLTGEVCGLLSGSVEILAEEKQQIISLVFELIFELLCTLKRVLALLGCNVFELLGPLIFTLLTVVGHLLCTLNVLVDGLLKLVFGLLGGVIGLLLEVLKGLLPTVLGICGGVLGKLNLSSLLCGFLGSIF</sequence>
<dbReference type="EMBL" id="VUJX02000001">
    <property type="protein sequence ID" value="KAL0942875.1"/>
    <property type="molecule type" value="Genomic_DNA"/>
</dbReference>
<proteinExistence type="predicted"/>